<feature type="domain" description="Aminoacyl-transfer RNA synthetases class-II family profile" evidence="14">
    <location>
        <begin position="138"/>
        <end position="417"/>
    </location>
</feature>
<feature type="binding site" evidence="12">
    <location>
        <position position="293"/>
    </location>
    <ligand>
        <name>L-serine</name>
        <dbReference type="ChEBI" id="CHEBI:33384"/>
    </ligand>
</feature>
<dbReference type="HAMAP" id="MF_00176">
    <property type="entry name" value="Ser_tRNA_synth_type1"/>
    <property type="match status" value="1"/>
</dbReference>
<accession>A0ABX7I070</accession>
<evidence type="ECO:0000256" key="10">
    <source>
        <dbReference type="ARBA" id="ARBA00047929"/>
    </source>
</evidence>
<comment type="catalytic activity">
    <reaction evidence="10 12">
        <text>tRNA(Sec) + L-serine + ATP = L-seryl-tRNA(Sec) + AMP + diphosphate + H(+)</text>
        <dbReference type="Rhea" id="RHEA:42580"/>
        <dbReference type="Rhea" id="RHEA-COMP:9742"/>
        <dbReference type="Rhea" id="RHEA-COMP:10128"/>
        <dbReference type="ChEBI" id="CHEBI:15378"/>
        <dbReference type="ChEBI" id="CHEBI:30616"/>
        <dbReference type="ChEBI" id="CHEBI:33019"/>
        <dbReference type="ChEBI" id="CHEBI:33384"/>
        <dbReference type="ChEBI" id="CHEBI:78442"/>
        <dbReference type="ChEBI" id="CHEBI:78533"/>
        <dbReference type="ChEBI" id="CHEBI:456215"/>
        <dbReference type="EC" id="6.1.1.11"/>
    </reaction>
</comment>
<dbReference type="Gene3D" id="1.10.287.40">
    <property type="entry name" value="Serine-tRNA synthetase, tRNA binding domain"/>
    <property type="match status" value="1"/>
</dbReference>
<dbReference type="Gene3D" id="3.30.930.10">
    <property type="entry name" value="Bira Bifunctional Protein, Domain 2"/>
    <property type="match status" value="1"/>
</dbReference>
<dbReference type="PROSITE" id="PS50862">
    <property type="entry name" value="AA_TRNA_LIGASE_II"/>
    <property type="match status" value="1"/>
</dbReference>
<dbReference type="InterPro" id="IPR015866">
    <property type="entry name" value="Ser-tRNA-synth_1_N"/>
</dbReference>
<keyword evidence="5 12" id="KW-0436">Ligase</keyword>
<evidence type="ECO:0000256" key="9">
    <source>
        <dbReference type="ARBA" id="ARBA00023146"/>
    </source>
</evidence>
<comment type="function">
    <text evidence="12">Catalyzes the attachment of serine to tRNA(Ser). Is also able to aminoacylate tRNA(Sec) with serine, to form the misacylated tRNA L-seryl-tRNA(Sec), which will be further converted into selenocysteinyl-tRNA(Sec).</text>
</comment>
<evidence type="ECO:0000256" key="2">
    <source>
        <dbReference type="ARBA" id="ARBA00005045"/>
    </source>
</evidence>
<dbReference type="EC" id="6.1.1.11" evidence="12"/>
<evidence type="ECO:0000256" key="3">
    <source>
        <dbReference type="ARBA" id="ARBA00010728"/>
    </source>
</evidence>
<dbReference type="GeneID" id="303491028"/>
<name>A0ABX7I070_9BURK</name>
<dbReference type="SUPFAM" id="SSF46589">
    <property type="entry name" value="tRNA-binding arm"/>
    <property type="match status" value="1"/>
</dbReference>
<evidence type="ECO:0000256" key="7">
    <source>
        <dbReference type="ARBA" id="ARBA00022840"/>
    </source>
</evidence>
<reference evidence="15 16" key="1">
    <citation type="submission" date="2021-02" db="EMBL/GenBank/DDBJ databases">
        <title>Complete Genome Sequence of Cupriavidus oxalaticus Strain Ox1, a Soil Oxalate-Degrading Species.</title>
        <authorList>
            <person name="Palmieri F."/>
            <person name="Udriet P."/>
            <person name="Deuasquier M."/>
            <person name="Beaudoing E."/>
            <person name="Johnson S.L."/>
            <person name="Davenport K.W."/>
            <person name="Chain P.S."/>
            <person name="Bindschedler S."/>
            <person name="Junier P."/>
        </authorList>
    </citation>
    <scope>NUCLEOTIDE SEQUENCE [LARGE SCALE GENOMIC DNA]</scope>
    <source>
        <strain evidence="15 16">Ox1</strain>
    </source>
</reference>
<evidence type="ECO:0000256" key="1">
    <source>
        <dbReference type="ARBA" id="ARBA00004496"/>
    </source>
</evidence>
<evidence type="ECO:0000256" key="13">
    <source>
        <dbReference type="SAM" id="Coils"/>
    </source>
</evidence>
<comment type="similarity">
    <text evidence="3 12">Belongs to the class-II aminoacyl-tRNA synthetase family. Type-1 seryl-tRNA synthetase subfamily.</text>
</comment>
<evidence type="ECO:0000259" key="14">
    <source>
        <dbReference type="PROSITE" id="PS50862"/>
    </source>
</evidence>
<dbReference type="GO" id="GO:0004828">
    <property type="term" value="F:serine-tRNA ligase activity"/>
    <property type="evidence" value="ECO:0007669"/>
    <property type="project" value="UniProtKB-EC"/>
</dbReference>
<keyword evidence="16" id="KW-1185">Reference proteome</keyword>
<dbReference type="InterPro" id="IPR033729">
    <property type="entry name" value="SerRS_core"/>
</dbReference>
<evidence type="ECO:0000256" key="6">
    <source>
        <dbReference type="ARBA" id="ARBA00022741"/>
    </source>
</evidence>
<comment type="domain">
    <text evidence="12">Consists of two distinct domains, a catalytic core and a N-terminal extension that is involved in tRNA binding.</text>
</comment>
<evidence type="ECO:0000256" key="11">
    <source>
        <dbReference type="ARBA" id="ARBA00048823"/>
    </source>
</evidence>
<organism evidence="15 16">
    <name type="scientific">Cupriavidus oxalaticus</name>
    <dbReference type="NCBI Taxonomy" id="96344"/>
    <lineage>
        <taxon>Bacteria</taxon>
        <taxon>Pseudomonadati</taxon>
        <taxon>Pseudomonadota</taxon>
        <taxon>Betaproteobacteria</taxon>
        <taxon>Burkholderiales</taxon>
        <taxon>Burkholderiaceae</taxon>
        <taxon>Cupriavidus</taxon>
    </lineage>
</organism>
<dbReference type="PRINTS" id="PR00981">
    <property type="entry name" value="TRNASYNTHSER"/>
</dbReference>
<feature type="coiled-coil region" evidence="13">
    <location>
        <begin position="30"/>
        <end position="57"/>
    </location>
</feature>
<dbReference type="Pfam" id="PF02403">
    <property type="entry name" value="Seryl_tRNA_N"/>
    <property type="match status" value="1"/>
</dbReference>
<dbReference type="InterPro" id="IPR002314">
    <property type="entry name" value="aa-tRNA-synt_IIb"/>
</dbReference>
<keyword evidence="6 12" id="KW-0547">Nucleotide-binding</keyword>
<comment type="caution">
    <text evidence="12">Lacks conserved residue(s) required for the propagation of feature annotation.</text>
</comment>
<dbReference type="NCBIfam" id="TIGR00414">
    <property type="entry name" value="serS"/>
    <property type="match status" value="1"/>
</dbReference>
<dbReference type="RefSeq" id="WP_063237186.1">
    <property type="nucleotide sequence ID" value="NZ_CP069810.1"/>
</dbReference>
<dbReference type="InterPro" id="IPR006195">
    <property type="entry name" value="aa-tRNA-synth_II"/>
</dbReference>
<dbReference type="PANTHER" id="PTHR43697">
    <property type="entry name" value="SERYL-TRNA SYNTHETASE"/>
    <property type="match status" value="1"/>
</dbReference>
<evidence type="ECO:0000256" key="4">
    <source>
        <dbReference type="ARBA" id="ARBA00022490"/>
    </source>
</evidence>
<feature type="binding site" evidence="12">
    <location>
        <begin position="270"/>
        <end position="272"/>
    </location>
    <ligand>
        <name>ATP</name>
        <dbReference type="ChEBI" id="CHEBI:30616"/>
    </ligand>
</feature>
<comment type="pathway">
    <text evidence="2 12">Aminoacyl-tRNA biosynthesis; selenocysteinyl-tRNA(Sec) biosynthesis; L-seryl-tRNA(Sec) from L-serine and tRNA(Sec): step 1/1.</text>
</comment>
<gene>
    <name evidence="12 15" type="primary">serS</name>
    <name evidence="15" type="ORF">JTE92_15895</name>
</gene>
<dbReference type="InterPro" id="IPR045864">
    <property type="entry name" value="aa-tRNA-synth_II/BPL/LPL"/>
</dbReference>
<evidence type="ECO:0000313" key="16">
    <source>
        <dbReference type="Proteomes" id="UP000623307"/>
    </source>
</evidence>
<dbReference type="PANTHER" id="PTHR43697:SF1">
    <property type="entry name" value="SERINE--TRNA LIGASE"/>
    <property type="match status" value="1"/>
</dbReference>
<comment type="subunit">
    <text evidence="12">Homodimer. The tRNA molecule binds across the dimer.</text>
</comment>
<keyword evidence="9 12" id="KW-0030">Aminoacyl-tRNA synthetase</keyword>
<comment type="catalytic activity">
    <reaction evidence="11 12">
        <text>tRNA(Ser) + L-serine + ATP = L-seryl-tRNA(Ser) + AMP + diphosphate + H(+)</text>
        <dbReference type="Rhea" id="RHEA:12292"/>
        <dbReference type="Rhea" id="RHEA-COMP:9669"/>
        <dbReference type="Rhea" id="RHEA-COMP:9703"/>
        <dbReference type="ChEBI" id="CHEBI:15378"/>
        <dbReference type="ChEBI" id="CHEBI:30616"/>
        <dbReference type="ChEBI" id="CHEBI:33019"/>
        <dbReference type="ChEBI" id="CHEBI:33384"/>
        <dbReference type="ChEBI" id="CHEBI:78442"/>
        <dbReference type="ChEBI" id="CHEBI:78533"/>
        <dbReference type="ChEBI" id="CHEBI:456215"/>
        <dbReference type="EC" id="6.1.1.11"/>
    </reaction>
</comment>
<keyword evidence="13" id="KW-0175">Coiled coil</keyword>
<dbReference type="SUPFAM" id="SSF55681">
    <property type="entry name" value="Class II aaRS and biotin synthetases"/>
    <property type="match status" value="1"/>
</dbReference>
<dbReference type="InterPro" id="IPR010978">
    <property type="entry name" value="tRNA-bd_arm"/>
</dbReference>
<keyword evidence="8 12" id="KW-0648">Protein biosynthesis</keyword>
<dbReference type="InterPro" id="IPR042103">
    <property type="entry name" value="SerRS_1_N_sf"/>
</dbReference>
<dbReference type="Pfam" id="PF00587">
    <property type="entry name" value="tRNA-synt_2b"/>
    <property type="match status" value="1"/>
</dbReference>
<feature type="binding site" evidence="12">
    <location>
        <position position="392"/>
    </location>
    <ligand>
        <name>L-serine</name>
        <dbReference type="ChEBI" id="CHEBI:33384"/>
    </ligand>
</feature>
<evidence type="ECO:0000256" key="5">
    <source>
        <dbReference type="ARBA" id="ARBA00022598"/>
    </source>
</evidence>
<keyword evidence="7 12" id="KW-0067">ATP-binding</keyword>
<comment type="subcellular location">
    <subcellularLocation>
        <location evidence="1 12">Cytoplasm</location>
    </subcellularLocation>
</comment>
<dbReference type="Proteomes" id="UP000623307">
    <property type="component" value="Chromosome 2"/>
</dbReference>
<dbReference type="InterPro" id="IPR002317">
    <property type="entry name" value="Ser-tRNA-ligase_type_1"/>
</dbReference>
<feature type="binding site" evidence="12">
    <location>
        <begin position="239"/>
        <end position="241"/>
    </location>
    <ligand>
        <name>L-serine</name>
        <dbReference type="ChEBI" id="CHEBI:33384"/>
    </ligand>
</feature>
<protein>
    <recommendedName>
        <fullName evidence="12">Serine--tRNA ligase</fullName>
        <ecNumber evidence="12">6.1.1.11</ecNumber>
    </recommendedName>
    <alternativeName>
        <fullName evidence="12">Seryl-tRNA synthetase</fullName>
        <shortName evidence="12">SerRS</shortName>
    </alternativeName>
    <alternativeName>
        <fullName evidence="12">Seryl-tRNA(Ser/Sec) synthetase</fullName>
    </alternativeName>
</protein>
<proteinExistence type="inferred from homology"/>
<sequence length="434" mass="48051">MLDIQLFRKDIDAVAQRLATRGFQLDVAAFQALEAERKQLQTQTEELQARRNSLSKQIGMLKGKGEDASAVMAEVGGIGDTLKASAARLDEIQAHLSELMLSIPNLPHESVPVGNDETQNVEVRRVGEPRQFDFAVRDHVDVGEKLGLDFDTAVKVTGSRFSMLRGGVARMNRALVQLMLDTHTQEHGYTEMYVPYIVNATSMRGTGQLPKFEEDLFRVPRKVGSEEGERIENFYLIPTAEVPLTNIVRDAIVAGEKLPLRFVAHTPCFRSEAGSYGKDTRGMIRQHQFDKVEMVQIVPAAQSFDALEELTGHAEAILKKLDLPFRTIVLCTGDMGFGSTKTYDLEVWIPAQNTYREISSCSNMGDFQARRMQARMRAGQGKPELLHTLNGSGLAVGRTLVAILENYQNADGSVTVPAALQPYMGGVTRLEPEL</sequence>
<dbReference type="PIRSF" id="PIRSF001529">
    <property type="entry name" value="Ser-tRNA-synth_IIa"/>
    <property type="match status" value="1"/>
</dbReference>
<feature type="binding site" evidence="12">
    <location>
        <begin position="357"/>
        <end position="360"/>
    </location>
    <ligand>
        <name>ATP</name>
        <dbReference type="ChEBI" id="CHEBI:30616"/>
    </ligand>
</feature>
<evidence type="ECO:0000256" key="8">
    <source>
        <dbReference type="ARBA" id="ARBA00022917"/>
    </source>
</evidence>
<dbReference type="EMBL" id="CP069812">
    <property type="protein sequence ID" value="QRQ95982.1"/>
    <property type="molecule type" value="Genomic_DNA"/>
</dbReference>
<keyword evidence="4 12" id="KW-0963">Cytoplasm</keyword>
<evidence type="ECO:0000313" key="15">
    <source>
        <dbReference type="EMBL" id="QRQ95982.1"/>
    </source>
</evidence>
<dbReference type="CDD" id="cd00770">
    <property type="entry name" value="SerRS_core"/>
    <property type="match status" value="1"/>
</dbReference>
<evidence type="ECO:0000256" key="12">
    <source>
        <dbReference type="HAMAP-Rule" id="MF_00176"/>
    </source>
</evidence>